<dbReference type="GO" id="GO:0005516">
    <property type="term" value="F:calmodulin binding"/>
    <property type="evidence" value="ECO:0007669"/>
    <property type="project" value="UniProtKB-KW"/>
</dbReference>
<keyword evidence="4 8" id="KW-0611">Plant defense</keyword>
<protein>
    <recommendedName>
        <fullName evidence="8">MLO-like protein</fullName>
    </recommendedName>
</protein>
<evidence type="ECO:0000256" key="9">
    <source>
        <dbReference type="SAM" id="Phobius"/>
    </source>
</evidence>
<evidence type="ECO:0000256" key="1">
    <source>
        <dbReference type="ARBA" id="ARBA00004141"/>
    </source>
</evidence>
<evidence type="ECO:0000313" key="10">
    <source>
        <dbReference type="EMBL" id="CAD1836961.1"/>
    </source>
</evidence>
<organism evidence="10">
    <name type="scientific">Ananas comosus var. bracteatus</name>
    <name type="common">red pineapple</name>
    <dbReference type="NCBI Taxonomy" id="296719"/>
    <lineage>
        <taxon>Eukaryota</taxon>
        <taxon>Viridiplantae</taxon>
        <taxon>Streptophyta</taxon>
        <taxon>Embryophyta</taxon>
        <taxon>Tracheophyta</taxon>
        <taxon>Spermatophyta</taxon>
        <taxon>Magnoliopsida</taxon>
        <taxon>Liliopsida</taxon>
        <taxon>Poales</taxon>
        <taxon>Bromeliaceae</taxon>
        <taxon>Bromelioideae</taxon>
        <taxon>Ananas</taxon>
    </lineage>
</organism>
<feature type="transmembrane region" description="Helical" evidence="9">
    <location>
        <begin position="156"/>
        <end position="177"/>
    </location>
</feature>
<dbReference type="PANTHER" id="PTHR31942">
    <property type="entry name" value="MLO-LIKE PROTEIN 1"/>
    <property type="match status" value="1"/>
</dbReference>
<proteinExistence type="inferred from homology"/>
<evidence type="ECO:0000256" key="3">
    <source>
        <dbReference type="ARBA" id="ARBA00022692"/>
    </source>
</evidence>
<dbReference type="AlphaFoldDB" id="A0A6V7Q1T8"/>
<keyword evidence="3 8" id="KW-0812">Transmembrane</keyword>
<evidence type="ECO:0000256" key="8">
    <source>
        <dbReference type="RuleBase" id="RU280816"/>
    </source>
</evidence>
<keyword evidence="6 8" id="KW-0472">Membrane</keyword>
<evidence type="ECO:0000256" key="2">
    <source>
        <dbReference type="ARBA" id="ARBA00006574"/>
    </source>
</evidence>
<feature type="transmembrane region" description="Helical" evidence="9">
    <location>
        <begin position="406"/>
        <end position="427"/>
    </location>
</feature>
<name>A0A6V7Q1T8_ANACO</name>
<dbReference type="Pfam" id="PF03094">
    <property type="entry name" value="Mlo"/>
    <property type="match status" value="1"/>
</dbReference>
<comment type="subcellular location">
    <subcellularLocation>
        <location evidence="1 8">Membrane</location>
        <topology evidence="1 8">Multi-pass membrane protein</topology>
    </subcellularLocation>
</comment>
<reference evidence="10" key="1">
    <citation type="submission" date="2020-07" db="EMBL/GenBank/DDBJ databases">
        <authorList>
            <person name="Lin J."/>
        </authorList>
    </citation>
    <scope>NUCLEOTIDE SEQUENCE</scope>
</reference>
<gene>
    <name evidence="8" type="primary">MLO</name>
    <name evidence="10" type="ORF">CB5_LOCUS20172</name>
</gene>
<comment type="domain">
    <text evidence="8">The C-terminus contains a calmodulin-binding domain, which binds calmodulin in a calcium-dependent fashion.</text>
</comment>
<evidence type="ECO:0000256" key="4">
    <source>
        <dbReference type="ARBA" id="ARBA00022821"/>
    </source>
</evidence>
<feature type="transmembrane region" description="Helical" evidence="9">
    <location>
        <begin position="363"/>
        <end position="386"/>
    </location>
</feature>
<feature type="transmembrane region" description="Helical" evidence="9">
    <location>
        <begin position="19"/>
        <end position="39"/>
    </location>
</feature>
<comment type="similarity">
    <text evidence="2 8">Belongs to the MLO family.</text>
</comment>
<comment type="function">
    <text evidence="8">May be involved in modulation of pathogen defense and leaf cell death.</text>
</comment>
<evidence type="ECO:0000256" key="5">
    <source>
        <dbReference type="ARBA" id="ARBA00022989"/>
    </source>
</evidence>
<dbReference type="EMBL" id="LR862131">
    <property type="protein sequence ID" value="CAD1836961.1"/>
    <property type="molecule type" value="Genomic_DNA"/>
</dbReference>
<dbReference type="GO" id="GO:0006952">
    <property type="term" value="P:defense response"/>
    <property type="evidence" value="ECO:0007669"/>
    <property type="project" value="UniProtKB-KW"/>
</dbReference>
<evidence type="ECO:0000256" key="6">
    <source>
        <dbReference type="ARBA" id="ARBA00023136"/>
    </source>
</evidence>
<accession>A0A6V7Q1T8</accession>
<dbReference type="GO" id="GO:0016020">
    <property type="term" value="C:membrane"/>
    <property type="evidence" value="ECO:0007669"/>
    <property type="project" value="UniProtKB-SubCell"/>
</dbReference>
<dbReference type="PANTHER" id="PTHR31942:SF122">
    <property type="entry name" value="MLO-LIKE PROTEIN"/>
    <property type="match status" value="1"/>
</dbReference>
<dbReference type="InterPro" id="IPR004326">
    <property type="entry name" value="Mlo"/>
</dbReference>
<keyword evidence="8" id="KW-0112">Calmodulin-binding</keyword>
<evidence type="ECO:0000256" key="7">
    <source>
        <dbReference type="ARBA" id="ARBA00023265"/>
    </source>
</evidence>
<sequence length="499" mass="55949">MTPGAATTSELTLEFTPTWIVAAVCSAIVLISLFFERLLHRLGKVLKKKNQKPLFEALLKVKEELMLLGFISLLMTVFQGPIQKICIPEKLTHKLLPCKREPSASAKAAVAHYGDAVFSGALGGVRRILAGGGAGSDHCQRKGKVPLLSLEAIHQLHIFIFVLAVTHVLLSLITVLLGTAKMHMWRHWESSIQNEVETAANKITHVNQFEFIQKRFKDYGKFSTTIGWLHAFFKQFYGSVTKSDYTTMRLGFIMNHCPGNPKFNFYNYMIRALEADFKKVVASAAAADVFALTFGMFDTNNQIYLALLSMSYENSQLLLILGGKLEHIITQLAHEVAEKHSAIEGDLVVTPSDDLFWFHRPKIVLFLIHFILFRNAFEIAYFFWILTTYSFHSCIMGKVGYIIPRLVISVIVQVLCGYSTLPLYAIVTQMGSTFKKAIFDEHVQEGLVGWAQKAKKRRGKNVMAGEGVPMRSLGDHQEATSENGTAKLIQEERVENSVI</sequence>
<keyword evidence="5 8" id="KW-1133">Transmembrane helix</keyword>
<feature type="transmembrane region" description="Helical" evidence="9">
    <location>
        <begin position="65"/>
        <end position="82"/>
    </location>
</feature>
<keyword evidence="7 8" id="KW-0568">Pathogenesis-related protein</keyword>